<keyword evidence="10" id="KW-1185">Reference proteome</keyword>
<protein>
    <recommendedName>
        <fullName evidence="8">Rhodopsin domain-containing protein</fullName>
    </recommendedName>
</protein>
<feature type="domain" description="Rhodopsin" evidence="8">
    <location>
        <begin position="3"/>
        <end position="140"/>
    </location>
</feature>
<name>A0A9P4X225_9PLEO</name>
<comment type="subcellular location">
    <subcellularLocation>
        <location evidence="1">Membrane</location>
        <topology evidence="1">Multi-pass membrane protein</topology>
    </subcellularLocation>
</comment>
<feature type="region of interest" description="Disordered" evidence="6">
    <location>
        <begin position="234"/>
        <end position="264"/>
    </location>
</feature>
<evidence type="ECO:0000256" key="6">
    <source>
        <dbReference type="SAM" id="MobiDB-lite"/>
    </source>
</evidence>
<keyword evidence="4 7" id="KW-0472">Membrane</keyword>
<feature type="transmembrane region" description="Helical" evidence="7">
    <location>
        <begin position="115"/>
        <end position="135"/>
    </location>
</feature>
<dbReference type="PANTHER" id="PTHR33048:SF55">
    <property type="entry name" value="INTEGRAL MEMBRANE PROTEIN"/>
    <property type="match status" value="1"/>
</dbReference>
<keyword evidence="3 7" id="KW-1133">Transmembrane helix</keyword>
<evidence type="ECO:0000313" key="9">
    <source>
        <dbReference type="EMBL" id="KAF3047787.1"/>
    </source>
</evidence>
<organism evidence="9 10">
    <name type="scientific">Didymella heteroderae</name>
    <dbReference type="NCBI Taxonomy" id="1769908"/>
    <lineage>
        <taxon>Eukaryota</taxon>
        <taxon>Fungi</taxon>
        <taxon>Dikarya</taxon>
        <taxon>Ascomycota</taxon>
        <taxon>Pezizomycotina</taxon>
        <taxon>Dothideomycetes</taxon>
        <taxon>Pleosporomycetidae</taxon>
        <taxon>Pleosporales</taxon>
        <taxon>Pleosporineae</taxon>
        <taxon>Didymellaceae</taxon>
        <taxon>Didymella</taxon>
    </lineage>
</organism>
<evidence type="ECO:0000256" key="1">
    <source>
        <dbReference type="ARBA" id="ARBA00004141"/>
    </source>
</evidence>
<dbReference type="Pfam" id="PF20684">
    <property type="entry name" value="Fung_rhodopsin"/>
    <property type="match status" value="1"/>
</dbReference>
<sequence>MNAWIVASSLAFIVATIFQCTPIAAFWDRSIPSFRCFKNEPWWISYASTQISTDFALLFLPISEIMKLSMGRAEKLGICLVFGTGAFVTFASIYRATTIAASASDPDPTWGPIPATIWSVIEANAGIVCACLPMLRGPFVRLFGPIFGRSPKGTRPNGSYPLTWRSDKPHASAAVSSRRRGADDTIMNPERDSEEGFMTNETGITMQAKESRVVVRGRSPSGIFVRKEFSVDDNLAKTTSDGDRSTVASVSEDQSHNKAPYSHI</sequence>
<dbReference type="GO" id="GO:0016020">
    <property type="term" value="C:membrane"/>
    <property type="evidence" value="ECO:0007669"/>
    <property type="project" value="UniProtKB-SubCell"/>
</dbReference>
<evidence type="ECO:0000256" key="4">
    <source>
        <dbReference type="ARBA" id="ARBA00023136"/>
    </source>
</evidence>
<feature type="region of interest" description="Disordered" evidence="6">
    <location>
        <begin position="157"/>
        <end position="196"/>
    </location>
</feature>
<feature type="transmembrane region" description="Helical" evidence="7">
    <location>
        <begin position="43"/>
        <end position="63"/>
    </location>
</feature>
<dbReference type="EMBL" id="SWKV01000002">
    <property type="protein sequence ID" value="KAF3047787.1"/>
    <property type="molecule type" value="Genomic_DNA"/>
</dbReference>
<keyword evidence="2 7" id="KW-0812">Transmembrane</keyword>
<proteinExistence type="inferred from homology"/>
<reference evidence="9" key="1">
    <citation type="submission" date="2019-04" db="EMBL/GenBank/DDBJ databases">
        <title>Sequencing of skin fungus with MAO and IRED activity.</title>
        <authorList>
            <person name="Marsaioli A.J."/>
            <person name="Bonatto J.M.C."/>
            <person name="Reis Junior O."/>
        </authorList>
    </citation>
    <scope>NUCLEOTIDE SEQUENCE</scope>
    <source>
        <strain evidence="9">28M1</strain>
    </source>
</reference>
<dbReference type="PANTHER" id="PTHR33048">
    <property type="entry name" value="PTH11-LIKE INTEGRAL MEMBRANE PROTEIN (AFU_ORTHOLOGUE AFUA_5G11245)"/>
    <property type="match status" value="1"/>
</dbReference>
<accession>A0A9P4X225</accession>
<evidence type="ECO:0000313" key="10">
    <source>
        <dbReference type="Proteomes" id="UP000758155"/>
    </source>
</evidence>
<evidence type="ECO:0000256" key="7">
    <source>
        <dbReference type="SAM" id="Phobius"/>
    </source>
</evidence>
<evidence type="ECO:0000256" key="3">
    <source>
        <dbReference type="ARBA" id="ARBA00022989"/>
    </source>
</evidence>
<evidence type="ECO:0000259" key="8">
    <source>
        <dbReference type="Pfam" id="PF20684"/>
    </source>
</evidence>
<comment type="caution">
    <text evidence="9">The sequence shown here is derived from an EMBL/GenBank/DDBJ whole genome shotgun (WGS) entry which is preliminary data.</text>
</comment>
<comment type="similarity">
    <text evidence="5">Belongs to the SAT4 family.</text>
</comment>
<dbReference type="Proteomes" id="UP000758155">
    <property type="component" value="Unassembled WGS sequence"/>
</dbReference>
<dbReference type="InterPro" id="IPR049326">
    <property type="entry name" value="Rhodopsin_dom_fungi"/>
</dbReference>
<gene>
    <name evidence="9" type="ORF">E8E12_011672</name>
</gene>
<dbReference type="OrthoDB" id="5278984at2759"/>
<feature type="transmembrane region" description="Helical" evidence="7">
    <location>
        <begin position="75"/>
        <end position="95"/>
    </location>
</feature>
<dbReference type="AlphaFoldDB" id="A0A9P4X225"/>
<evidence type="ECO:0000256" key="2">
    <source>
        <dbReference type="ARBA" id="ARBA00022692"/>
    </source>
</evidence>
<dbReference type="InterPro" id="IPR052337">
    <property type="entry name" value="SAT4-like"/>
</dbReference>
<evidence type="ECO:0000256" key="5">
    <source>
        <dbReference type="ARBA" id="ARBA00038359"/>
    </source>
</evidence>